<sequence>MKKIILAATLFLTVLTFSCSSDDEHISPVFRFLEFEKDVLLPAINEREITFLAIDFDENIGNWEIILSGEQQNNPVSLSKVETTAHGWTGIESRLQRIYVKTPALGEGDYVLQIKNKTSGQIHSEKFLVRSDVFNQISQGYPNTSYTLISSYSEGETKPITDYLYFQNTSSIITADITKNGIQKITLDNRDFSESFILGHEISTNNEIVFTIPETTPVGSYFLSVHYDNGLSSYFEKDIIVLERQTPVVESINKEIFLEGETLILKGNNFRYDIKPGILPADGLSNPRTTSFLVFKDSQKEYTLSFGAYAEYDQRYEDINTEATELIYKIPSKSDAFFYIENGKNYFEGEVFVRNGPYDSNPMPIRIEY</sequence>
<proteinExistence type="predicted"/>
<comment type="caution">
    <text evidence="2">The sequence shown here is derived from an EMBL/GenBank/DDBJ whole genome shotgun (WGS) entry which is preliminary data.</text>
</comment>
<dbReference type="PROSITE" id="PS51257">
    <property type="entry name" value="PROKAR_LIPOPROTEIN"/>
    <property type="match status" value="1"/>
</dbReference>
<keyword evidence="3" id="KW-1185">Reference proteome</keyword>
<keyword evidence="1" id="KW-0732">Signal</keyword>
<dbReference type="EMBL" id="JBHULX010000001">
    <property type="protein sequence ID" value="MFD2589709.1"/>
    <property type="molecule type" value="Genomic_DNA"/>
</dbReference>
<evidence type="ECO:0000313" key="3">
    <source>
        <dbReference type="Proteomes" id="UP001597459"/>
    </source>
</evidence>
<evidence type="ECO:0008006" key="4">
    <source>
        <dbReference type="Google" id="ProtNLM"/>
    </source>
</evidence>
<evidence type="ECO:0000256" key="1">
    <source>
        <dbReference type="SAM" id="SignalP"/>
    </source>
</evidence>
<dbReference type="Proteomes" id="UP001597459">
    <property type="component" value="Unassembled WGS sequence"/>
</dbReference>
<organism evidence="2 3">
    <name type="scientific">Aquimarina hainanensis</name>
    <dbReference type="NCBI Taxonomy" id="1578017"/>
    <lineage>
        <taxon>Bacteria</taxon>
        <taxon>Pseudomonadati</taxon>
        <taxon>Bacteroidota</taxon>
        <taxon>Flavobacteriia</taxon>
        <taxon>Flavobacteriales</taxon>
        <taxon>Flavobacteriaceae</taxon>
        <taxon>Aquimarina</taxon>
    </lineage>
</organism>
<protein>
    <recommendedName>
        <fullName evidence="4">DUF4625 domain-containing protein</fullName>
    </recommendedName>
</protein>
<evidence type="ECO:0000313" key="2">
    <source>
        <dbReference type="EMBL" id="MFD2589709.1"/>
    </source>
</evidence>
<name>A0ABW5N3N2_9FLAO</name>
<feature type="signal peptide" evidence="1">
    <location>
        <begin position="1"/>
        <end position="21"/>
    </location>
</feature>
<feature type="chain" id="PRO_5045300894" description="DUF4625 domain-containing protein" evidence="1">
    <location>
        <begin position="22"/>
        <end position="369"/>
    </location>
</feature>
<reference evidence="3" key="1">
    <citation type="journal article" date="2019" name="Int. J. Syst. Evol. Microbiol.">
        <title>The Global Catalogue of Microorganisms (GCM) 10K type strain sequencing project: providing services to taxonomists for standard genome sequencing and annotation.</title>
        <authorList>
            <consortium name="The Broad Institute Genomics Platform"/>
            <consortium name="The Broad Institute Genome Sequencing Center for Infectious Disease"/>
            <person name="Wu L."/>
            <person name="Ma J."/>
        </authorList>
    </citation>
    <scope>NUCLEOTIDE SEQUENCE [LARGE SCALE GENOMIC DNA]</scope>
    <source>
        <strain evidence="3">KCTC 42423</strain>
    </source>
</reference>
<gene>
    <name evidence="2" type="ORF">ACFSTE_02635</name>
</gene>
<accession>A0ABW5N3N2</accession>
<dbReference type="RefSeq" id="WP_378258381.1">
    <property type="nucleotide sequence ID" value="NZ_JBHSJV010000001.1"/>
</dbReference>